<evidence type="ECO:0000313" key="2">
    <source>
        <dbReference type="EMBL" id="TDT60924.1"/>
    </source>
</evidence>
<dbReference type="Gene3D" id="2.60.300.12">
    <property type="entry name" value="HesB-like domain"/>
    <property type="match status" value="1"/>
</dbReference>
<dbReference type="Pfam" id="PF01521">
    <property type="entry name" value="Fe-S_biosyn"/>
    <property type="match status" value="1"/>
</dbReference>
<dbReference type="InterPro" id="IPR000361">
    <property type="entry name" value="ATAP_core_dom"/>
</dbReference>
<dbReference type="AlphaFoldDB" id="A0A4R7KQG1"/>
<proteinExistence type="predicted"/>
<organism evidence="2 3">
    <name type="scientific">Fonticella tunisiensis</name>
    <dbReference type="NCBI Taxonomy" id="1096341"/>
    <lineage>
        <taxon>Bacteria</taxon>
        <taxon>Bacillati</taxon>
        <taxon>Bacillota</taxon>
        <taxon>Clostridia</taxon>
        <taxon>Eubacteriales</taxon>
        <taxon>Clostridiaceae</taxon>
        <taxon>Fonticella</taxon>
    </lineage>
</organism>
<reference evidence="2 3" key="1">
    <citation type="submission" date="2019-03" db="EMBL/GenBank/DDBJ databases">
        <title>Genomic Encyclopedia of Type Strains, Phase IV (KMG-IV): sequencing the most valuable type-strain genomes for metagenomic binning, comparative biology and taxonomic classification.</title>
        <authorList>
            <person name="Goeker M."/>
        </authorList>
    </citation>
    <scope>NUCLEOTIDE SEQUENCE [LARGE SCALE GENOMIC DNA]</scope>
    <source>
        <strain evidence="2 3">DSM 24455</strain>
    </source>
</reference>
<dbReference type="SUPFAM" id="SSF89360">
    <property type="entry name" value="HesB-like domain"/>
    <property type="match status" value="1"/>
</dbReference>
<protein>
    <submittedName>
        <fullName evidence="2">Fe-S cluster assembly iron-binding protein IscA</fullName>
    </submittedName>
</protein>
<comment type="caution">
    <text evidence="2">The sequence shown here is derived from an EMBL/GenBank/DDBJ whole genome shotgun (WGS) entry which is preliminary data.</text>
</comment>
<dbReference type="OrthoDB" id="2355011at2"/>
<sequence>MEFKVTALAERKIKEVVELHNEVPVLRIYVERAFCSGARFGIAFDYIREGDEITEVNGIQFITDSEYMPRYSDGISIDYVTNPKEGFIIKSLRSVTSGCGGGCGSRRGCTGCGLKNNS</sequence>
<accession>A0A4R7KQG1</accession>
<feature type="domain" description="Core" evidence="1">
    <location>
        <begin position="1"/>
        <end position="82"/>
    </location>
</feature>
<name>A0A4R7KQG1_9CLOT</name>
<dbReference type="RefSeq" id="WP_133628103.1">
    <property type="nucleotide sequence ID" value="NZ_SOAZ01000010.1"/>
</dbReference>
<dbReference type="Proteomes" id="UP000295325">
    <property type="component" value="Unassembled WGS sequence"/>
</dbReference>
<dbReference type="InterPro" id="IPR035903">
    <property type="entry name" value="HesB-like_dom_sf"/>
</dbReference>
<evidence type="ECO:0000313" key="3">
    <source>
        <dbReference type="Proteomes" id="UP000295325"/>
    </source>
</evidence>
<dbReference type="EMBL" id="SOAZ01000010">
    <property type="protein sequence ID" value="TDT60924.1"/>
    <property type="molecule type" value="Genomic_DNA"/>
</dbReference>
<gene>
    <name evidence="2" type="ORF">EDD71_11042</name>
</gene>
<keyword evidence="3" id="KW-1185">Reference proteome</keyword>
<evidence type="ECO:0000259" key="1">
    <source>
        <dbReference type="Pfam" id="PF01521"/>
    </source>
</evidence>